<proteinExistence type="inferred from homology"/>
<sequence length="230" mass="24809">MTDPTTTLAHHHFDLLLLDAIGLTADPRRPELRDCAIGIRDGRIAWLDRQPPERFTAQRTLRLPGHFVTPGFVNPHTHSVRTMVRGVAADLGFAPSYTPGIPKGAAVTPALRAWRTATGTTTRPSAGERGTPGSRCTCTGPARGNRQPRGWQGRRPVGVRRQPAAPASAREPAGNLVHTGQGRDVHVVMVAGDILVEHGRPTKVDMDLVCAEAEAAARAPWGAEGKPYWR</sequence>
<dbReference type="Proteomes" id="UP000035170">
    <property type="component" value="Unassembled WGS sequence"/>
</dbReference>
<gene>
    <name evidence="4" type="primary">mtaD</name>
    <name evidence="4" type="ORF">VPARA_68260</name>
</gene>
<evidence type="ECO:0000313" key="5">
    <source>
        <dbReference type="Proteomes" id="UP000035170"/>
    </source>
</evidence>
<dbReference type="EMBL" id="JZWI01000085">
    <property type="protein sequence ID" value="KLN52054.1"/>
    <property type="molecule type" value="Genomic_DNA"/>
</dbReference>
<keyword evidence="5" id="KW-1185">Reference proteome</keyword>
<reference evidence="4 5" key="1">
    <citation type="submission" date="2015-03" db="EMBL/GenBank/DDBJ databases">
        <title>Genome sequence of Variovorax paradoxus TBEA6.</title>
        <authorList>
            <person name="Poehlein A."/>
            <person name="Schuldes J."/>
            <person name="Wuebbeler J.H."/>
            <person name="Hiessl S."/>
            <person name="Steinbuechel A."/>
            <person name="Daniel R."/>
        </authorList>
    </citation>
    <scope>NUCLEOTIDE SEQUENCE [LARGE SCALE GENOMIC DNA]</scope>
    <source>
        <strain evidence="4 5">TBEA6</strain>
    </source>
</reference>
<dbReference type="GO" id="GO:0050270">
    <property type="term" value="F:S-adenosylhomocysteine deaminase activity"/>
    <property type="evidence" value="ECO:0007669"/>
    <property type="project" value="UniProtKB-EC"/>
</dbReference>
<evidence type="ECO:0000256" key="2">
    <source>
        <dbReference type="ARBA" id="ARBA00022801"/>
    </source>
</evidence>
<dbReference type="RefSeq" id="WP_047787791.1">
    <property type="nucleotide sequence ID" value="NZ_JZWI01000085.1"/>
</dbReference>
<comment type="caution">
    <text evidence="4">The sequence shown here is derived from an EMBL/GenBank/DDBJ whole genome shotgun (WGS) entry which is preliminary data.</text>
</comment>
<dbReference type="GO" id="GO:0090614">
    <property type="term" value="F:5'-methylthioadenosine deaminase activity"/>
    <property type="evidence" value="ECO:0007669"/>
    <property type="project" value="UniProtKB-EC"/>
</dbReference>
<dbReference type="AlphaFoldDB" id="A0A0H2LP45"/>
<name>A0A0H2LP45_VARPD</name>
<dbReference type="InterPro" id="IPR050287">
    <property type="entry name" value="MTA/SAH_deaminase"/>
</dbReference>
<keyword evidence="2 4" id="KW-0378">Hydrolase</keyword>
<organism evidence="4 5">
    <name type="scientific">Variovorax paradoxus</name>
    <dbReference type="NCBI Taxonomy" id="34073"/>
    <lineage>
        <taxon>Bacteria</taxon>
        <taxon>Pseudomonadati</taxon>
        <taxon>Pseudomonadota</taxon>
        <taxon>Betaproteobacteria</taxon>
        <taxon>Burkholderiales</taxon>
        <taxon>Comamonadaceae</taxon>
        <taxon>Variovorax</taxon>
    </lineage>
</organism>
<feature type="region of interest" description="Disordered" evidence="3">
    <location>
        <begin position="118"/>
        <end position="178"/>
    </location>
</feature>
<evidence type="ECO:0000256" key="1">
    <source>
        <dbReference type="ARBA" id="ARBA00006745"/>
    </source>
</evidence>
<dbReference type="Gene3D" id="2.30.40.10">
    <property type="entry name" value="Urease, subunit C, domain 1"/>
    <property type="match status" value="2"/>
</dbReference>
<dbReference type="EC" id="3.5.4.31" evidence="4"/>
<dbReference type="SUPFAM" id="SSF51556">
    <property type="entry name" value="Metallo-dependent hydrolases"/>
    <property type="match status" value="1"/>
</dbReference>
<dbReference type="PANTHER" id="PTHR43794:SF11">
    <property type="entry name" value="AMIDOHYDROLASE-RELATED DOMAIN-CONTAINING PROTEIN"/>
    <property type="match status" value="1"/>
</dbReference>
<dbReference type="EC" id="3.5.4.28" evidence="4"/>
<dbReference type="Gene3D" id="3.20.20.140">
    <property type="entry name" value="Metal-dependent hydrolases"/>
    <property type="match status" value="1"/>
</dbReference>
<protein>
    <submittedName>
        <fullName evidence="4">5-methylthioadenosine/S-adenosylhomocysteine deaminase</fullName>
        <ecNumber evidence="4">3.5.4.28</ecNumber>
        <ecNumber evidence="4">3.5.4.31</ecNumber>
    </submittedName>
</protein>
<dbReference type="PANTHER" id="PTHR43794">
    <property type="entry name" value="AMINOHYDROLASE SSNA-RELATED"/>
    <property type="match status" value="1"/>
</dbReference>
<evidence type="ECO:0000313" key="4">
    <source>
        <dbReference type="EMBL" id="KLN52054.1"/>
    </source>
</evidence>
<dbReference type="InterPro" id="IPR032466">
    <property type="entry name" value="Metal_Hydrolase"/>
</dbReference>
<dbReference type="InterPro" id="IPR011059">
    <property type="entry name" value="Metal-dep_hydrolase_composite"/>
</dbReference>
<comment type="similarity">
    <text evidence="1">Belongs to the metallo-dependent hydrolases superfamily. ATZ/TRZ family.</text>
</comment>
<dbReference type="PATRIC" id="fig|34073.19.peg.7054"/>
<accession>A0A0H2LP45</accession>
<dbReference type="SUPFAM" id="SSF51338">
    <property type="entry name" value="Composite domain of metallo-dependent hydrolases"/>
    <property type="match status" value="1"/>
</dbReference>
<evidence type="ECO:0000256" key="3">
    <source>
        <dbReference type="SAM" id="MobiDB-lite"/>
    </source>
</evidence>